<feature type="compositionally biased region" description="Low complexity" evidence="2">
    <location>
        <begin position="495"/>
        <end position="511"/>
    </location>
</feature>
<evidence type="ECO:0000256" key="2">
    <source>
        <dbReference type="SAM" id="MobiDB-lite"/>
    </source>
</evidence>
<feature type="compositionally biased region" description="Basic and acidic residues" evidence="2">
    <location>
        <begin position="195"/>
        <end position="211"/>
    </location>
</feature>
<feature type="domain" description="FAM13A-like" evidence="3">
    <location>
        <begin position="520"/>
        <end position="588"/>
    </location>
</feature>
<dbReference type="EMBL" id="CALOZG010000001">
    <property type="protein sequence ID" value="CAH3828038.1"/>
    <property type="molecule type" value="Genomic_DNA"/>
</dbReference>
<gene>
    <name evidence="4" type="ORF">PIBRA_LOCUS118</name>
</gene>
<dbReference type="PANTHER" id="PTHR15904">
    <property type="entry name" value="FAM13"/>
    <property type="match status" value="1"/>
</dbReference>
<accession>A0A9P0WSH9</accession>
<comment type="similarity">
    <text evidence="1">Belongs to the FAM13 family.</text>
</comment>
<evidence type="ECO:0000313" key="5">
    <source>
        <dbReference type="Proteomes" id="UP001152562"/>
    </source>
</evidence>
<feature type="compositionally biased region" description="Basic residues" evidence="2">
    <location>
        <begin position="177"/>
        <end position="191"/>
    </location>
</feature>
<protein>
    <recommendedName>
        <fullName evidence="3">FAM13A-like domain-containing protein</fullName>
    </recommendedName>
</protein>
<evidence type="ECO:0000259" key="3">
    <source>
        <dbReference type="Pfam" id="PF26116"/>
    </source>
</evidence>
<dbReference type="InterPro" id="IPR059029">
    <property type="entry name" value="FAM13A_dom"/>
</dbReference>
<dbReference type="AlphaFoldDB" id="A0A9P0WSH9"/>
<feature type="compositionally biased region" description="Low complexity" evidence="2">
    <location>
        <begin position="472"/>
        <end position="487"/>
    </location>
</feature>
<proteinExistence type="inferred from homology"/>
<dbReference type="Proteomes" id="UP001152562">
    <property type="component" value="Unassembled WGS sequence"/>
</dbReference>
<feature type="region of interest" description="Disordered" evidence="2">
    <location>
        <begin position="106"/>
        <end position="218"/>
    </location>
</feature>
<feature type="region of interest" description="Disordered" evidence="2">
    <location>
        <begin position="240"/>
        <end position="260"/>
    </location>
</feature>
<feature type="compositionally biased region" description="Basic and acidic residues" evidence="2">
    <location>
        <begin position="106"/>
        <end position="151"/>
    </location>
</feature>
<evidence type="ECO:0000256" key="1">
    <source>
        <dbReference type="ARBA" id="ARBA00007549"/>
    </source>
</evidence>
<evidence type="ECO:0000313" key="4">
    <source>
        <dbReference type="EMBL" id="CAH3828038.1"/>
    </source>
</evidence>
<feature type="region of interest" description="Disordered" evidence="2">
    <location>
        <begin position="459"/>
        <end position="515"/>
    </location>
</feature>
<feature type="compositionally biased region" description="Basic and acidic residues" evidence="2">
    <location>
        <begin position="242"/>
        <end position="251"/>
    </location>
</feature>
<comment type="caution">
    <text evidence="4">The sequence shown here is derived from an EMBL/GenBank/DDBJ whole genome shotgun (WGS) entry which is preliminary data.</text>
</comment>
<organism evidence="4 5">
    <name type="scientific">Pieris brassicae</name>
    <name type="common">White butterfly</name>
    <name type="synonym">Large white butterfly</name>
    <dbReference type="NCBI Taxonomy" id="7116"/>
    <lineage>
        <taxon>Eukaryota</taxon>
        <taxon>Metazoa</taxon>
        <taxon>Ecdysozoa</taxon>
        <taxon>Arthropoda</taxon>
        <taxon>Hexapoda</taxon>
        <taxon>Insecta</taxon>
        <taxon>Pterygota</taxon>
        <taxon>Neoptera</taxon>
        <taxon>Endopterygota</taxon>
        <taxon>Lepidoptera</taxon>
        <taxon>Glossata</taxon>
        <taxon>Ditrysia</taxon>
        <taxon>Papilionoidea</taxon>
        <taxon>Pieridae</taxon>
        <taxon>Pierinae</taxon>
        <taxon>Pieris</taxon>
    </lineage>
</organism>
<dbReference type="PANTHER" id="PTHR15904:SF17">
    <property type="entry name" value="RHO-GAP DOMAIN-CONTAINING PROTEIN"/>
    <property type="match status" value="1"/>
</dbReference>
<dbReference type="Pfam" id="PF26116">
    <property type="entry name" value="FAM13A"/>
    <property type="match status" value="1"/>
</dbReference>
<sequence>MRLYDTTTTTQPAQHFSVSRLALESSHFPPPFSLRRHSVTFPCFLLQFSFKTTVSTDSISEKSTTIILNSIVGAARYCIGFGQASDRSSDRRIVISNGWRAQCCEQDHEGREREDMAAPECEREARKRRERRDSGCAHERKERRPHSEERLPPPPPPPPLHDYNRLESERRAERLSRARRPQFGKRRRAPRLPRQPKENDRPDDTRSETPPHFEYVVQQKPELYEEILPASQTQTYYYEEPGFSRRDERSVPPRRTQASPDRRLEKINKKITVLKKTIFKYENDFETQNGRAISPGERMTDVQYNRMLESLRRLQAEKRCIKSDPVEYALKVQAAKLQKERDEKLDAALRSDKPMGDIVRDIEEWIEGCRQAAGRAAIPESSWTSAQLAAEKACVQRALLRLEAARGRPAANTAERGAARHLYERYRAVKRNLQTRSDNMGTNGELATIHEHETMLFTSVDSSSDSQEKPSDSSQETTETTLQSPPSRDIMEEMPSSTSSAKSATSEETPSNEGLHFLGLEDLARALSEAKMQKCVLRRTIKEYEFNFEVQNSRKVQRDDKKGREEEYQRYKAIKARIKLLNALINKQKALQNI</sequence>
<dbReference type="InterPro" id="IPR039102">
    <property type="entry name" value="FAM13"/>
</dbReference>
<feature type="compositionally biased region" description="Basic and acidic residues" evidence="2">
    <location>
        <begin position="162"/>
        <end position="176"/>
    </location>
</feature>
<keyword evidence="5" id="KW-1185">Reference proteome</keyword>
<reference evidence="4" key="1">
    <citation type="submission" date="2022-05" db="EMBL/GenBank/DDBJ databases">
        <authorList>
            <person name="Okamura Y."/>
        </authorList>
    </citation>
    <scope>NUCLEOTIDE SEQUENCE</scope>
</reference>
<name>A0A9P0WSH9_PIEBR</name>